<dbReference type="KEGG" id="add:HUW48_02270"/>
<keyword evidence="1" id="KW-0472">Membrane</keyword>
<evidence type="ECO:0000313" key="3">
    <source>
        <dbReference type="Proteomes" id="UP000514509"/>
    </source>
</evidence>
<proteinExistence type="predicted"/>
<accession>A0A7L7L3C2</accession>
<feature type="transmembrane region" description="Helical" evidence="1">
    <location>
        <begin position="21"/>
        <end position="42"/>
    </location>
</feature>
<dbReference type="AlphaFoldDB" id="A0A7L7L3C2"/>
<reference evidence="2 3" key="2">
    <citation type="submission" date="2020-08" db="EMBL/GenBank/DDBJ databases">
        <title>Adhaeribacter dokdonensis sp. nov., isolated from the rhizosphere of Elymus tsukushiensis, a plant native to the Dokdo Islands, Republic of Korea.</title>
        <authorList>
            <person name="Ghim S.Y."/>
        </authorList>
    </citation>
    <scope>NUCLEOTIDE SEQUENCE [LARGE SCALE GENOMIC DNA]</scope>
    <source>
        <strain evidence="2 3">KUDC8001</strain>
    </source>
</reference>
<evidence type="ECO:0000313" key="2">
    <source>
        <dbReference type="EMBL" id="QMU26929.1"/>
    </source>
</evidence>
<organism evidence="2 3">
    <name type="scientific">Adhaeribacter radiodurans</name>
    <dbReference type="NCBI Taxonomy" id="2745197"/>
    <lineage>
        <taxon>Bacteria</taxon>
        <taxon>Pseudomonadati</taxon>
        <taxon>Bacteroidota</taxon>
        <taxon>Cytophagia</taxon>
        <taxon>Cytophagales</taxon>
        <taxon>Hymenobacteraceae</taxon>
        <taxon>Adhaeribacter</taxon>
    </lineage>
</organism>
<sequence length="48" mass="5528">MKTRKTQEKPSSHWREKIITGIKAIAFLSAVFELVKGIYTFLKDIGVF</sequence>
<keyword evidence="3" id="KW-1185">Reference proteome</keyword>
<gene>
    <name evidence="2" type="ORF">HUW48_02270</name>
</gene>
<dbReference type="EMBL" id="CP055153">
    <property type="protein sequence ID" value="QMU26929.1"/>
    <property type="molecule type" value="Genomic_DNA"/>
</dbReference>
<keyword evidence="1" id="KW-1133">Transmembrane helix</keyword>
<reference evidence="2 3" key="1">
    <citation type="submission" date="2020-06" db="EMBL/GenBank/DDBJ databases">
        <authorList>
            <person name="Hwang Y.J."/>
        </authorList>
    </citation>
    <scope>NUCLEOTIDE SEQUENCE [LARGE SCALE GENOMIC DNA]</scope>
    <source>
        <strain evidence="2 3">KUDC8001</strain>
    </source>
</reference>
<dbReference type="Proteomes" id="UP000514509">
    <property type="component" value="Chromosome"/>
</dbReference>
<protein>
    <submittedName>
        <fullName evidence="2">Uncharacterized protein</fullName>
    </submittedName>
</protein>
<evidence type="ECO:0000256" key="1">
    <source>
        <dbReference type="SAM" id="Phobius"/>
    </source>
</evidence>
<keyword evidence="1" id="KW-0812">Transmembrane</keyword>
<name>A0A7L7L3C2_9BACT</name>
<dbReference type="RefSeq" id="WP_182414131.1">
    <property type="nucleotide sequence ID" value="NZ_CP055153.1"/>
</dbReference>